<dbReference type="PANTHER" id="PTHR10707">
    <property type="entry name" value="CYTOCHROME C OXIDASE SUBUNIT IV"/>
    <property type="match status" value="1"/>
</dbReference>
<keyword evidence="4 10" id="KW-0999">Mitochondrion inner membrane</keyword>
<sequence>MIAYRIGLLGMRPLTITASRIRPSSLQLRNKADYNKYMESMIGNREMVGYGYNGTPFYADLPAFPFPAIRYKENTPEIMALREKEKGDWRLLSMNEKKELYRSSFCQTFAEFQYVTSDWMFVVGGVLISISAGLCLFLLMHIFVYGPRSLPNSFSYISREAQLQRMIDLQVNPIHGLSSNWDYEKKDWKKVGWFTPPNPFLEDEDEEEEEECDD</sequence>
<dbReference type="CDD" id="cd00922">
    <property type="entry name" value="Cyt_c_Oxidase_IV"/>
    <property type="match status" value="1"/>
</dbReference>
<gene>
    <name evidence="11" type="ORF">QE152_g29859</name>
</gene>
<evidence type="ECO:0000313" key="12">
    <source>
        <dbReference type="Proteomes" id="UP001458880"/>
    </source>
</evidence>
<dbReference type="InterPro" id="IPR004203">
    <property type="entry name" value="Cyt_c_oxidase_su4_fam"/>
</dbReference>
<keyword evidence="8 10" id="KW-0496">Mitochondrion</keyword>
<keyword evidence="3 10" id="KW-0812">Transmembrane</keyword>
<evidence type="ECO:0000256" key="8">
    <source>
        <dbReference type="ARBA" id="ARBA00023128"/>
    </source>
</evidence>
<keyword evidence="6 10" id="KW-1133">Transmembrane helix</keyword>
<evidence type="ECO:0000256" key="1">
    <source>
        <dbReference type="ARBA" id="ARBA00004434"/>
    </source>
</evidence>
<evidence type="ECO:0000256" key="10">
    <source>
        <dbReference type="RuleBase" id="RU367145"/>
    </source>
</evidence>
<dbReference type="AlphaFoldDB" id="A0AAW1JGB5"/>
<comment type="subcellular location">
    <subcellularLocation>
        <location evidence="1 10">Mitochondrion inner membrane</location>
        <topology evidence="1 10">Single-pass membrane protein</topology>
    </subcellularLocation>
</comment>
<name>A0AAW1JGB5_POPJA</name>
<keyword evidence="12" id="KW-1185">Reference proteome</keyword>
<evidence type="ECO:0000256" key="5">
    <source>
        <dbReference type="ARBA" id="ARBA00022946"/>
    </source>
</evidence>
<keyword evidence="5" id="KW-0809">Transit peptide</keyword>
<dbReference type="InterPro" id="IPR036639">
    <property type="entry name" value="Cyt_c_oxidase_su4_sf"/>
</dbReference>
<dbReference type="InterPro" id="IPR013288">
    <property type="entry name" value="Cyt_c_oxidase_su4"/>
</dbReference>
<comment type="function">
    <text evidence="10">Component of the cytochrome c oxidase, the last enzyme in the mitochondrial electron transport chain which drives oxidative phosphorylation.</text>
</comment>
<keyword evidence="7" id="KW-0560">Oxidoreductase</keyword>
<comment type="similarity">
    <text evidence="2 10">Belongs to the cytochrome c oxidase IV family.</text>
</comment>
<protein>
    <recommendedName>
        <fullName evidence="10">Cytochrome c oxidase subunit 4</fullName>
    </recommendedName>
</protein>
<dbReference type="GO" id="GO:0005743">
    <property type="term" value="C:mitochondrial inner membrane"/>
    <property type="evidence" value="ECO:0007669"/>
    <property type="project" value="UniProtKB-SubCell"/>
</dbReference>
<dbReference type="PANTHER" id="PTHR10707:SF10">
    <property type="entry name" value="CYTOCHROME C OXIDASE SUBUNIT 4"/>
    <property type="match status" value="1"/>
</dbReference>
<organism evidence="11 12">
    <name type="scientific">Popillia japonica</name>
    <name type="common">Japanese beetle</name>
    <dbReference type="NCBI Taxonomy" id="7064"/>
    <lineage>
        <taxon>Eukaryota</taxon>
        <taxon>Metazoa</taxon>
        <taxon>Ecdysozoa</taxon>
        <taxon>Arthropoda</taxon>
        <taxon>Hexapoda</taxon>
        <taxon>Insecta</taxon>
        <taxon>Pterygota</taxon>
        <taxon>Neoptera</taxon>
        <taxon>Endopterygota</taxon>
        <taxon>Coleoptera</taxon>
        <taxon>Polyphaga</taxon>
        <taxon>Scarabaeiformia</taxon>
        <taxon>Scarabaeidae</taxon>
        <taxon>Rutelinae</taxon>
        <taxon>Popillia</taxon>
    </lineage>
</organism>
<dbReference type="Proteomes" id="UP001458880">
    <property type="component" value="Unassembled WGS sequence"/>
</dbReference>
<evidence type="ECO:0000256" key="9">
    <source>
        <dbReference type="ARBA" id="ARBA00023136"/>
    </source>
</evidence>
<feature type="transmembrane region" description="Helical" evidence="10">
    <location>
        <begin position="119"/>
        <end position="145"/>
    </location>
</feature>
<dbReference type="GO" id="GO:0016491">
    <property type="term" value="F:oxidoreductase activity"/>
    <property type="evidence" value="ECO:0007669"/>
    <property type="project" value="UniProtKB-KW"/>
</dbReference>
<dbReference type="Gene3D" id="1.10.442.10">
    <property type="entry name" value="Cytochrome c oxidase subunit IV"/>
    <property type="match status" value="1"/>
</dbReference>
<dbReference type="GO" id="GO:0045277">
    <property type="term" value="C:respiratory chain complex IV"/>
    <property type="evidence" value="ECO:0007669"/>
    <property type="project" value="InterPro"/>
</dbReference>
<dbReference type="SUPFAM" id="SSF81406">
    <property type="entry name" value="Mitochondrial cytochrome c oxidase subunit IV"/>
    <property type="match status" value="1"/>
</dbReference>
<comment type="pathway">
    <text evidence="10">Energy metabolism; oxidative phosphorylation.</text>
</comment>
<comment type="subunit">
    <text evidence="10">Component of the cytochrome c oxidase (complex IV, CIV), a multisubunit enzyme composed of 14 subunits.</text>
</comment>
<proteinExistence type="inferred from homology"/>
<evidence type="ECO:0000256" key="2">
    <source>
        <dbReference type="ARBA" id="ARBA00008135"/>
    </source>
</evidence>
<evidence type="ECO:0000313" key="11">
    <source>
        <dbReference type="EMBL" id="KAK9702526.1"/>
    </source>
</evidence>
<dbReference type="Pfam" id="PF02936">
    <property type="entry name" value="COX4"/>
    <property type="match status" value="1"/>
</dbReference>
<dbReference type="EMBL" id="JASPKY010000390">
    <property type="protein sequence ID" value="KAK9702526.1"/>
    <property type="molecule type" value="Genomic_DNA"/>
</dbReference>
<dbReference type="GO" id="GO:0006123">
    <property type="term" value="P:mitochondrial electron transport, cytochrome c to oxygen"/>
    <property type="evidence" value="ECO:0007669"/>
    <property type="project" value="InterPro"/>
</dbReference>
<reference evidence="11 12" key="1">
    <citation type="journal article" date="2024" name="BMC Genomics">
        <title>De novo assembly and annotation of Popillia japonica's genome with initial clues to its potential as an invasive pest.</title>
        <authorList>
            <person name="Cucini C."/>
            <person name="Boschi S."/>
            <person name="Funari R."/>
            <person name="Cardaioli E."/>
            <person name="Iannotti N."/>
            <person name="Marturano G."/>
            <person name="Paoli F."/>
            <person name="Bruttini M."/>
            <person name="Carapelli A."/>
            <person name="Frati F."/>
            <person name="Nardi F."/>
        </authorList>
    </citation>
    <scope>NUCLEOTIDE SEQUENCE [LARGE SCALE GENOMIC DNA]</scope>
    <source>
        <strain evidence="11">DMR45628</strain>
    </source>
</reference>
<dbReference type="FunFam" id="1.10.442.10:FF:000001">
    <property type="entry name" value="Cytochrome c oxidase subunit 4 isoform 1"/>
    <property type="match status" value="1"/>
</dbReference>
<keyword evidence="9 10" id="KW-0472">Membrane</keyword>
<evidence type="ECO:0000256" key="3">
    <source>
        <dbReference type="ARBA" id="ARBA00022692"/>
    </source>
</evidence>
<dbReference type="PRINTS" id="PR01873">
    <property type="entry name" value="CYTCOXIDASE4"/>
</dbReference>
<evidence type="ECO:0000256" key="7">
    <source>
        <dbReference type="ARBA" id="ARBA00023002"/>
    </source>
</evidence>
<evidence type="ECO:0000256" key="4">
    <source>
        <dbReference type="ARBA" id="ARBA00022792"/>
    </source>
</evidence>
<comment type="caution">
    <text evidence="11">The sequence shown here is derived from an EMBL/GenBank/DDBJ whole genome shotgun (WGS) entry which is preliminary data.</text>
</comment>
<accession>A0AAW1JGB5</accession>
<evidence type="ECO:0000256" key="6">
    <source>
        <dbReference type="ARBA" id="ARBA00022989"/>
    </source>
</evidence>